<dbReference type="STRING" id="1574624.GCA_001642025_02151"/>
<dbReference type="eggNOG" id="COG1316">
    <property type="taxonomic scope" value="Bacteria"/>
</dbReference>
<feature type="transmembrane region" description="Helical" evidence="3">
    <location>
        <begin position="212"/>
        <end position="236"/>
    </location>
</feature>
<feature type="domain" description="Cell envelope-related transcriptional attenuator" evidence="4">
    <location>
        <begin position="295"/>
        <end position="478"/>
    </location>
</feature>
<evidence type="ECO:0000256" key="1">
    <source>
        <dbReference type="ARBA" id="ARBA00006068"/>
    </source>
</evidence>
<evidence type="ECO:0000259" key="4">
    <source>
        <dbReference type="Pfam" id="PF03816"/>
    </source>
</evidence>
<keyword evidence="3" id="KW-1133">Transmembrane helix</keyword>
<feature type="compositionally biased region" description="Low complexity" evidence="2">
    <location>
        <begin position="581"/>
        <end position="602"/>
    </location>
</feature>
<protein>
    <recommendedName>
        <fullName evidence="4">Cell envelope-related transcriptional attenuator domain-containing protein</fullName>
    </recommendedName>
</protein>
<dbReference type="PATRIC" id="fig|1051006.4.peg.914"/>
<dbReference type="InterPro" id="IPR004474">
    <property type="entry name" value="LytR_CpsA_psr"/>
</dbReference>
<proteinExistence type="inferred from homology"/>
<dbReference type="EMBL" id="AFUN01000023">
    <property type="protein sequence ID" value="EGR97215.1"/>
    <property type="molecule type" value="Genomic_DNA"/>
</dbReference>
<feature type="compositionally biased region" description="Low complexity" evidence="2">
    <location>
        <begin position="76"/>
        <end position="91"/>
    </location>
</feature>
<keyword evidence="3" id="KW-0812">Transmembrane</keyword>
<accession>F9NUS0</accession>
<dbReference type="NCBIfam" id="TIGR00350">
    <property type="entry name" value="lytR_cpsA_psr"/>
    <property type="match status" value="1"/>
</dbReference>
<comment type="caution">
    <text evidence="5">The sequence shown here is derived from an EMBL/GenBank/DDBJ whole genome shotgun (WGS) entry which is preliminary data.</text>
</comment>
<feature type="region of interest" description="Disordered" evidence="2">
    <location>
        <begin position="555"/>
        <end position="619"/>
    </location>
</feature>
<feature type="transmembrane region" description="Helical" evidence="3">
    <location>
        <begin position="180"/>
        <end position="200"/>
    </location>
</feature>
<dbReference type="Gene3D" id="3.40.630.190">
    <property type="entry name" value="LCP protein"/>
    <property type="match status" value="1"/>
</dbReference>
<sequence>MSMADASHGANSPSPRHAAQPDWMNDPEANEDTHVLRRADIEAAARRSRSSPRPRRSAAEPPANAPQPPIEPKFRPTPARRAATAKASPASRSRRTPSRWNEEAKRNHAFRTCLGWTALGAIIPGLALSRSHAPRRRVTGLTIIGLLLIGLTVAVFFVLANPTVAASIVVRPRLLTALTWGLPILAITLVTLLTFSHLDLRPQGITRGQRWISTILVTALCTTIATPLAVAGRYAYDEAHMLGRIFTDKRSGTRPSINYNQDVKAIWAAKRRVNVLLVGADDSKVRNYRAANSMNTDTIMVASINTSNGDTSIFQIPRNTAKMPFPANSPLHKDFPNGFVGKDGDGDNPNYMANEIWSTVSAQYVDRMGATDYPGADALKLATGEALGLKIDYFVMLDIDGLQKLVDALGGVSVNINERLPIAGNTEGKKPNGYLETGPNQHLDGYHAMWYARSRSASTDYDRMGRQSCLIKAVLDQTSPQSVLTRFESIADASGQMVVSDIPQGMLPAFVDLAINMRDANINRVVFTNGQHGFFSSNPNYALMRKQVAAAIHGVSESKNKNKPVTGATAAKSHKAAVSQPSHSMSMNPPHSSAPHPSPNNHDVSQSVTDACAYNPQQP</sequence>
<name>F9NUS0_9ACTN</name>
<feature type="compositionally biased region" description="Basic residues" evidence="2">
    <location>
        <begin position="46"/>
        <end position="56"/>
    </location>
</feature>
<dbReference type="Pfam" id="PF03816">
    <property type="entry name" value="LytR_cpsA_psr"/>
    <property type="match status" value="1"/>
</dbReference>
<evidence type="ECO:0000256" key="3">
    <source>
        <dbReference type="SAM" id="Phobius"/>
    </source>
</evidence>
<evidence type="ECO:0000313" key="6">
    <source>
        <dbReference type="Proteomes" id="UP000007832"/>
    </source>
</evidence>
<feature type="compositionally biased region" description="Polar residues" evidence="2">
    <location>
        <begin position="603"/>
        <end position="619"/>
    </location>
</feature>
<keyword evidence="3" id="KW-0472">Membrane</keyword>
<dbReference type="AlphaFoldDB" id="F9NUS0"/>
<gene>
    <name evidence="5" type="ORF">HMPREF1162_1277</name>
</gene>
<evidence type="ECO:0000256" key="2">
    <source>
        <dbReference type="SAM" id="MobiDB-lite"/>
    </source>
</evidence>
<dbReference type="InterPro" id="IPR050922">
    <property type="entry name" value="LytR/CpsA/Psr_CW_biosynth"/>
</dbReference>
<feature type="transmembrane region" description="Helical" evidence="3">
    <location>
        <begin position="140"/>
        <end position="160"/>
    </location>
</feature>
<dbReference type="Proteomes" id="UP000007832">
    <property type="component" value="Unassembled WGS sequence"/>
</dbReference>
<dbReference type="PANTHER" id="PTHR33392:SF6">
    <property type="entry name" value="POLYISOPRENYL-TEICHOIC ACID--PEPTIDOGLYCAN TEICHOIC ACID TRANSFERASE TAGU"/>
    <property type="match status" value="1"/>
</dbReference>
<reference evidence="5 6" key="1">
    <citation type="submission" date="2011-07" db="EMBL/GenBank/DDBJ databases">
        <title>Genome Sequence of Propionibacterium acnes SK182B-JCVI.</title>
        <authorList>
            <person name="Durkin A.S."/>
            <person name="Madupu R."/>
            <person name="Hostetler J."/>
            <person name="Radune D."/>
            <person name="Torralba M."/>
            <person name="Methe B."/>
            <person name="Sutton G."/>
            <person name="Strausberg R.L."/>
            <person name="Nelson K.E."/>
        </authorList>
    </citation>
    <scope>NUCLEOTIDE SEQUENCE [LARGE SCALE GENOMIC DNA]</scope>
    <source>
        <strain evidence="5 6">SK182B-JCVI</strain>
    </source>
</reference>
<organism evidence="5 6">
    <name type="scientific">[Propionibacterium] namnetense SK182B-JCVI</name>
    <dbReference type="NCBI Taxonomy" id="1051006"/>
    <lineage>
        <taxon>Bacteria</taxon>
        <taxon>Bacillati</taxon>
        <taxon>Actinomycetota</taxon>
        <taxon>Actinomycetes</taxon>
        <taxon>Propionibacteriales</taxon>
        <taxon>Propionibacteriaceae</taxon>
        <taxon>Cutibacterium</taxon>
    </lineage>
</organism>
<feature type="region of interest" description="Disordered" evidence="2">
    <location>
        <begin position="1"/>
        <end position="103"/>
    </location>
</feature>
<evidence type="ECO:0000313" key="5">
    <source>
        <dbReference type="EMBL" id="EGR97215.1"/>
    </source>
</evidence>
<feature type="compositionally biased region" description="Basic and acidic residues" evidence="2">
    <location>
        <begin position="31"/>
        <end position="45"/>
    </location>
</feature>
<comment type="similarity">
    <text evidence="1">Belongs to the LytR/CpsA/Psr (LCP) family.</text>
</comment>
<dbReference type="PANTHER" id="PTHR33392">
    <property type="entry name" value="POLYISOPRENYL-TEICHOIC ACID--PEPTIDOGLYCAN TEICHOIC ACID TRANSFERASE TAGU"/>
    <property type="match status" value="1"/>
</dbReference>